<evidence type="ECO:0000313" key="4">
    <source>
        <dbReference type="EMBL" id="TDP81058.1"/>
    </source>
</evidence>
<dbReference type="Pfam" id="PF00561">
    <property type="entry name" value="Abhydrolase_1"/>
    <property type="match status" value="1"/>
</dbReference>
<evidence type="ECO:0000256" key="2">
    <source>
        <dbReference type="SAM" id="SignalP"/>
    </source>
</evidence>
<dbReference type="Gene3D" id="3.40.50.1820">
    <property type="entry name" value="alpha/beta hydrolase"/>
    <property type="match status" value="1"/>
</dbReference>
<dbReference type="SUPFAM" id="SSF53474">
    <property type="entry name" value="alpha/beta-Hydrolases"/>
    <property type="match status" value="1"/>
</dbReference>
<sequence>MTFSSTRKGALKAVCAAAAVAGLALAAPAAHAAGTTAKTKYPVVLVHGFIGFDSILGVVNYFYDIPGNLRNEGATVYIASVNPSQTTEFRGEELIQQMKQWAAKDGVAKFNLIGHSHGGPTVRYAAGTVPTLVASVSTVAGTHFGTVVADELGPQVSGDKTLNGLATAGLKLISWLTGNKTTDSTNLAAALSSLSTAGAATFNAKFPAGAPTTACGTGPEVASVAGNSIRFYSFSGTAVKTNGWDISDLILAGTAPYFKDEPNDGLVGRCSSHWGKVIKDDYAWNHLDEINQVLGTIGKGAPDPVAFYKQQVNRLKLAGL</sequence>
<dbReference type="RefSeq" id="WP_133610626.1">
    <property type="nucleotide sequence ID" value="NZ_SNXW01000009.1"/>
</dbReference>
<evidence type="ECO:0000259" key="3">
    <source>
        <dbReference type="Pfam" id="PF00561"/>
    </source>
</evidence>
<accession>A0A4V3CV41</accession>
<proteinExistence type="predicted"/>
<keyword evidence="1" id="KW-1133">Transmembrane helix</keyword>
<feature type="domain" description="AB hydrolase-1" evidence="3">
    <location>
        <begin position="41"/>
        <end position="145"/>
    </location>
</feature>
<feature type="chain" id="PRO_5020218159" evidence="2">
    <location>
        <begin position="33"/>
        <end position="320"/>
    </location>
</feature>
<dbReference type="OrthoDB" id="2004167at2"/>
<dbReference type="InterPro" id="IPR029058">
    <property type="entry name" value="AB_hydrolase_fold"/>
</dbReference>
<feature type="transmembrane region" description="Helical" evidence="1">
    <location>
        <begin position="42"/>
        <end position="63"/>
    </location>
</feature>
<dbReference type="AlphaFoldDB" id="A0A4V3CV41"/>
<dbReference type="EMBL" id="SNXW01000009">
    <property type="protein sequence ID" value="TDP81058.1"/>
    <property type="molecule type" value="Genomic_DNA"/>
</dbReference>
<comment type="caution">
    <text evidence="4">The sequence shown here is derived from an EMBL/GenBank/DDBJ whole genome shotgun (WGS) entry which is preliminary data.</text>
</comment>
<dbReference type="PROSITE" id="PS51318">
    <property type="entry name" value="TAT"/>
    <property type="match status" value="1"/>
</dbReference>
<evidence type="ECO:0000313" key="5">
    <source>
        <dbReference type="Proteomes" id="UP000294593"/>
    </source>
</evidence>
<keyword evidence="5" id="KW-1185">Reference proteome</keyword>
<protein>
    <submittedName>
        <fullName evidence="4">Triacylglycerol lipase</fullName>
    </submittedName>
</protein>
<keyword evidence="2" id="KW-0732">Signal</keyword>
<keyword evidence="1" id="KW-0472">Membrane</keyword>
<dbReference type="InterPro" id="IPR000073">
    <property type="entry name" value="AB_hydrolase_1"/>
</dbReference>
<feature type="signal peptide" evidence="2">
    <location>
        <begin position="1"/>
        <end position="32"/>
    </location>
</feature>
<evidence type="ECO:0000256" key="1">
    <source>
        <dbReference type="SAM" id="Phobius"/>
    </source>
</evidence>
<organism evidence="4 5">
    <name type="scientific">Aquabacterium commune</name>
    <dbReference type="NCBI Taxonomy" id="70586"/>
    <lineage>
        <taxon>Bacteria</taxon>
        <taxon>Pseudomonadati</taxon>
        <taxon>Pseudomonadota</taxon>
        <taxon>Betaproteobacteria</taxon>
        <taxon>Burkholderiales</taxon>
        <taxon>Aquabacterium</taxon>
    </lineage>
</organism>
<name>A0A4V3CV41_9BURK</name>
<gene>
    <name evidence="4" type="ORF">EV672_10998</name>
</gene>
<keyword evidence="1" id="KW-0812">Transmembrane</keyword>
<dbReference type="Proteomes" id="UP000294593">
    <property type="component" value="Unassembled WGS sequence"/>
</dbReference>
<dbReference type="InterPro" id="IPR006311">
    <property type="entry name" value="TAT_signal"/>
</dbReference>
<reference evidence="4 5" key="1">
    <citation type="submission" date="2019-03" db="EMBL/GenBank/DDBJ databases">
        <title>Genomic Encyclopedia of Type Strains, Phase IV (KMG-IV): sequencing the most valuable type-strain genomes for metagenomic binning, comparative biology and taxonomic classification.</title>
        <authorList>
            <person name="Goeker M."/>
        </authorList>
    </citation>
    <scope>NUCLEOTIDE SEQUENCE [LARGE SCALE GENOMIC DNA]</scope>
    <source>
        <strain evidence="4 5">DSM 11901</strain>
    </source>
</reference>